<protein>
    <submittedName>
        <fullName evidence="1">Uncharacterized protein</fullName>
    </submittedName>
</protein>
<dbReference type="EMBL" id="JAAKFY010000010">
    <property type="protein sequence ID" value="KAF3851612.1"/>
    <property type="molecule type" value="Genomic_DNA"/>
</dbReference>
<gene>
    <name evidence="1" type="ORF">F7725_013384</name>
</gene>
<evidence type="ECO:0000313" key="1">
    <source>
        <dbReference type="EMBL" id="KAF3851612.1"/>
    </source>
</evidence>
<keyword evidence="2" id="KW-1185">Reference proteome</keyword>
<dbReference type="AlphaFoldDB" id="A0A7J5YPW9"/>
<dbReference type="Proteomes" id="UP000518266">
    <property type="component" value="Unassembled WGS sequence"/>
</dbReference>
<sequence>MLKTRGEDTLQHHLTPTHMQICSQLNCMFDATDPVRVQPLILCGSKCNNWKHNTLFHFFISSSAASF</sequence>
<accession>A0A7J5YPW9</accession>
<name>A0A7J5YPW9_DISMA</name>
<organism evidence="1 2">
    <name type="scientific">Dissostichus mawsoni</name>
    <name type="common">Antarctic cod</name>
    <dbReference type="NCBI Taxonomy" id="36200"/>
    <lineage>
        <taxon>Eukaryota</taxon>
        <taxon>Metazoa</taxon>
        <taxon>Chordata</taxon>
        <taxon>Craniata</taxon>
        <taxon>Vertebrata</taxon>
        <taxon>Euteleostomi</taxon>
        <taxon>Actinopterygii</taxon>
        <taxon>Neopterygii</taxon>
        <taxon>Teleostei</taxon>
        <taxon>Neoteleostei</taxon>
        <taxon>Acanthomorphata</taxon>
        <taxon>Eupercaria</taxon>
        <taxon>Perciformes</taxon>
        <taxon>Notothenioidei</taxon>
        <taxon>Nototheniidae</taxon>
        <taxon>Dissostichus</taxon>
    </lineage>
</organism>
<comment type="caution">
    <text evidence="1">The sequence shown here is derived from an EMBL/GenBank/DDBJ whole genome shotgun (WGS) entry which is preliminary data.</text>
</comment>
<proteinExistence type="predicted"/>
<reference evidence="1 2" key="1">
    <citation type="submission" date="2020-03" db="EMBL/GenBank/DDBJ databases">
        <title>Dissostichus mawsoni Genome sequencing and assembly.</title>
        <authorList>
            <person name="Park H."/>
        </authorList>
    </citation>
    <scope>NUCLEOTIDE SEQUENCE [LARGE SCALE GENOMIC DNA]</scope>
    <source>
        <strain evidence="1">DM0001</strain>
        <tissue evidence="1">Muscle</tissue>
    </source>
</reference>
<evidence type="ECO:0000313" key="2">
    <source>
        <dbReference type="Proteomes" id="UP000518266"/>
    </source>
</evidence>